<evidence type="ECO:0000313" key="1">
    <source>
        <dbReference type="EMBL" id="JAD44577.1"/>
    </source>
</evidence>
<reference evidence="1" key="2">
    <citation type="journal article" date="2015" name="Data Brief">
        <title>Shoot transcriptome of the giant reed, Arundo donax.</title>
        <authorList>
            <person name="Barrero R.A."/>
            <person name="Guerrero F.D."/>
            <person name="Moolhuijzen P."/>
            <person name="Goolsby J.A."/>
            <person name="Tidwell J."/>
            <person name="Bellgard S.E."/>
            <person name="Bellgard M.I."/>
        </authorList>
    </citation>
    <scope>NUCLEOTIDE SEQUENCE</scope>
    <source>
        <tissue evidence="1">Shoot tissue taken approximately 20 cm above the soil surface</tissue>
    </source>
</reference>
<organism evidence="1">
    <name type="scientific">Arundo donax</name>
    <name type="common">Giant reed</name>
    <name type="synonym">Donax arundinaceus</name>
    <dbReference type="NCBI Taxonomy" id="35708"/>
    <lineage>
        <taxon>Eukaryota</taxon>
        <taxon>Viridiplantae</taxon>
        <taxon>Streptophyta</taxon>
        <taxon>Embryophyta</taxon>
        <taxon>Tracheophyta</taxon>
        <taxon>Spermatophyta</taxon>
        <taxon>Magnoliopsida</taxon>
        <taxon>Liliopsida</taxon>
        <taxon>Poales</taxon>
        <taxon>Poaceae</taxon>
        <taxon>PACMAD clade</taxon>
        <taxon>Arundinoideae</taxon>
        <taxon>Arundineae</taxon>
        <taxon>Arundo</taxon>
    </lineage>
</organism>
<proteinExistence type="predicted"/>
<accession>A0A0A9ABZ3</accession>
<protein>
    <submittedName>
        <fullName evidence="1">Uncharacterized protein</fullName>
    </submittedName>
</protein>
<sequence length="47" mass="5424">MEPPICLLSMMEQIKLSVHTDPLVHDSCICQHQLCHCVPRCHHLAYL</sequence>
<reference evidence="1" key="1">
    <citation type="submission" date="2014-09" db="EMBL/GenBank/DDBJ databases">
        <authorList>
            <person name="Magalhaes I.L.F."/>
            <person name="Oliveira U."/>
            <person name="Santos F.R."/>
            <person name="Vidigal T.H.D.A."/>
            <person name="Brescovit A.D."/>
            <person name="Santos A.J."/>
        </authorList>
    </citation>
    <scope>NUCLEOTIDE SEQUENCE</scope>
    <source>
        <tissue evidence="1">Shoot tissue taken approximately 20 cm above the soil surface</tissue>
    </source>
</reference>
<dbReference type="AlphaFoldDB" id="A0A0A9ABZ3"/>
<name>A0A0A9ABZ3_ARUDO</name>
<dbReference type="EMBL" id="GBRH01253318">
    <property type="protein sequence ID" value="JAD44577.1"/>
    <property type="molecule type" value="Transcribed_RNA"/>
</dbReference>